<evidence type="ECO:0000256" key="6">
    <source>
        <dbReference type="SAM" id="MobiDB-lite"/>
    </source>
</evidence>
<organism evidence="8 9">
    <name type="scientific">Syphacia muris</name>
    <dbReference type="NCBI Taxonomy" id="451379"/>
    <lineage>
        <taxon>Eukaryota</taxon>
        <taxon>Metazoa</taxon>
        <taxon>Ecdysozoa</taxon>
        <taxon>Nematoda</taxon>
        <taxon>Chromadorea</taxon>
        <taxon>Rhabditida</taxon>
        <taxon>Spirurina</taxon>
        <taxon>Oxyuridomorpha</taxon>
        <taxon>Oxyuroidea</taxon>
        <taxon>Oxyuridae</taxon>
        <taxon>Syphacia</taxon>
    </lineage>
</organism>
<dbReference type="InterPro" id="IPR036407">
    <property type="entry name" value="DM_DNA-bd_sf"/>
</dbReference>
<evidence type="ECO:0000259" key="7">
    <source>
        <dbReference type="PROSITE" id="PS50809"/>
    </source>
</evidence>
<dbReference type="InterPro" id="IPR001275">
    <property type="entry name" value="DM_DNA-bd"/>
</dbReference>
<keyword evidence="8" id="KW-1185">Reference proteome</keyword>
<keyword evidence="1 5" id="KW-0479">Metal-binding</keyword>
<feature type="compositionally biased region" description="Polar residues" evidence="6">
    <location>
        <begin position="239"/>
        <end position="261"/>
    </location>
</feature>
<feature type="compositionally biased region" description="Low complexity" evidence="6">
    <location>
        <begin position="285"/>
        <end position="295"/>
    </location>
</feature>
<keyword evidence="3 5" id="KW-0238">DNA-binding</keyword>
<dbReference type="InterPro" id="IPR026607">
    <property type="entry name" value="DMRT"/>
</dbReference>
<reference evidence="9" key="1">
    <citation type="submission" date="2017-02" db="UniProtKB">
        <authorList>
            <consortium name="WormBaseParasite"/>
        </authorList>
    </citation>
    <scope>IDENTIFICATION</scope>
</reference>
<feature type="domain" description="DM" evidence="7">
    <location>
        <begin position="36"/>
        <end position="83"/>
    </location>
</feature>
<dbReference type="PANTHER" id="PTHR12322:SF110">
    <property type="entry name" value="DOUBLESEX- AND MAB-3-RELATED TRANSCRIPTION FACTOR DMD-10"/>
    <property type="match status" value="1"/>
</dbReference>
<evidence type="ECO:0000256" key="3">
    <source>
        <dbReference type="ARBA" id="ARBA00023125"/>
    </source>
</evidence>
<dbReference type="Gene3D" id="4.10.1040.10">
    <property type="entry name" value="DM DNA-binding domain"/>
    <property type="match status" value="2"/>
</dbReference>
<keyword evidence="2 5" id="KW-0862">Zinc</keyword>
<keyword evidence="4 5" id="KW-0539">Nucleus</keyword>
<sequence>MSELCNLLKMKQKKSSEFNVLLSYQLSSGNKRVYYCQRCLNHDRLEPRKNHKCDCMYATCTCNKCILVEKRRVLNTQLHDLEEISDVDKTENDEEFSLTGCKGERVPNCQKCGQHGRKSRLKGHKRVCPYKDCKCPKCQVVSERQKLMADQIKIRRRQRKDTLMNFTRKKITDTLNAAAVVAASNPMPYLNGFNALLYKQLQQNMQHHTGLLACTSPNESSSTDSSSYSPTNSIGYLASSPSDAQNSKATTSATPTMSSQAMPVTTQLPLLFSPTAVMTQPGSLPSTSPASTTSSSSITVATVTTEASLPSTATVPVLPQIAVPIAINPLLAGCSMPTIFTDRQNSTPSSLTDKLATNSATTTTTTTTTAPTAALNFGLPGFFNNKNIIETFLANMQILEQKICAGMTHEDTSNTVIDVCSI</sequence>
<name>A0A0N5AJN1_9BILA</name>
<protein>
    <submittedName>
        <fullName evidence="9">DM domain-containing protein</fullName>
    </submittedName>
</protein>
<dbReference type="Pfam" id="PF00751">
    <property type="entry name" value="DM"/>
    <property type="match status" value="2"/>
</dbReference>
<dbReference type="GO" id="GO:0000978">
    <property type="term" value="F:RNA polymerase II cis-regulatory region sequence-specific DNA binding"/>
    <property type="evidence" value="ECO:0007669"/>
    <property type="project" value="TreeGrafter"/>
</dbReference>
<evidence type="ECO:0000256" key="5">
    <source>
        <dbReference type="PROSITE-ProRule" id="PRU00070"/>
    </source>
</evidence>
<evidence type="ECO:0000256" key="4">
    <source>
        <dbReference type="ARBA" id="ARBA00023242"/>
    </source>
</evidence>
<evidence type="ECO:0000313" key="9">
    <source>
        <dbReference type="WBParaSite" id="SMUV_0000467601-mRNA-1"/>
    </source>
</evidence>
<feature type="compositionally biased region" description="Low complexity" evidence="6">
    <location>
        <begin position="215"/>
        <end position="233"/>
    </location>
</feature>
<comment type="subcellular location">
    <subcellularLocation>
        <location evidence="5">Nucleus</location>
    </subcellularLocation>
</comment>
<dbReference type="PROSITE" id="PS40000">
    <property type="entry name" value="DM_1"/>
    <property type="match status" value="2"/>
</dbReference>
<dbReference type="AlphaFoldDB" id="A0A0N5AJN1"/>
<dbReference type="PROSITE" id="PS50809">
    <property type="entry name" value="DM_2"/>
    <property type="match status" value="2"/>
</dbReference>
<feature type="compositionally biased region" description="Polar residues" evidence="6">
    <location>
        <begin position="343"/>
        <end position="352"/>
    </location>
</feature>
<feature type="DNA-binding region" description="DM" evidence="5">
    <location>
        <begin position="36"/>
        <end position="83"/>
    </location>
</feature>
<dbReference type="GO" id="GO:0005634">
    <property type="term" value="C:nucleus"/>
    <property type="evidence" value="ECO:0007669"/>
    <property type="project" value="UniProtKB-SubCell"/>
</dbReference>
<dbReference type="PANTHER" id="PTHR12322">
    <property type="entry name" value="DOUBLESEX AND MAB-3 RELATED TRANSCRIPTION FACTOR DMRT"/>
    <property type="match status" value="1"/>
</dbReference>
<evidence type="ECO:0000256" key="1">
    <source>
        <dbReference type="ARBA" id="ARBA00022723"/>
    </source>
</evidence>
<dbReference type="WBParaSite" id="SMUV_0000467601-mRNA-1">
    <property type="protein sequence ID" value="SMUV_0000467601-mRNA-1"/>
    <property type="gene ID" value="SMUV_0000467601"/>
</dbReference>
<dbReference type="STRING" id="451379.A0A0N5AJN1"/>
<feature type="region of interest" description="Disordered" evidence="6">
    <location>
        <begin position="212"/>
        <end position="261"/>
    </location>
</feature>
<dbReference type="FunFam" id="4.10.1040.10:FF:000001">
    <property type="entry name" value="doublesex- and mab-3-related transcription factor 1"/>
    <property type="match status" value="1"/>
</dbReference>
<dbReference type="Proteomes" id="UP000046393">
    <property type="component" value="Unplaced"/>
</dbReference>
<proteinExistence type="predicted"/>
<dbReference type="GO" id="GO:0007548">
    <property type="term" value="P:sex differentiation"/>
    <property type="evidence" value="ECO:0007669"/>
    <property type="project" value="TreeGrafter"/>
</dbReference>
<dbReference type="SMART" id="SM00301">
    <property type="entry name" value="DM"/>
    <property type="match status" value="2"/>
</dbReference>
<accession>A0A0N5AJN1</accession>
<feature type="region of interest" description="Disordered" evidence="6">
    <location>
        <begin position="276"/>
        <end position="295"/>
    </location>
</feature>
<feature type="region of interest" description="Disordered" evidence="6">
    <location>
        <begin position="343"/>
        <end position="364"/>
    </location>
</feature>
<dbReference type="GO" id="GO:0046872">
    <property type="term" value="F:metal ion binding"/>
    <property type="evidence" value="ECO:0007669"/>
    <property type="project" value="UniProtKB-KW"/>
</dbReference>
<dbReference type="GO" id="GO:0000981">
    <property type="term" value="F:DNA-binding transcription factor activity, RNA polymerase II-specific"/>
    <property type="evidence" value="ECO:0007669"/>
    <property type="project" value="TreeGrafter"/>
</dbReference>
<evidence type="ECO:0000256" key="2">
    <source>
        <dbReference type="ARBA" id="ARBA00022833"/>
    </source>
</evidence>
<feature type="domain" description="DM" evidence="7">
    <location>
        <begin position="109"/>
        <end position="156"/>
    </location>
</feature>
<feature type="DNA-binding region" description="DM" evidence="5">
    <location>
        <begin position="109"/>
        <end position="156"/>
    </location>
</feature>
<dbReference type="SUPFAM" id="SSF82927">
    <property type="entry name" value="Cysteine-rich DNA binding domain, (DM domain)"/>
    <property type="match status" value="2"/>
</dbReference>
<evidence type="ECO:0000313" key="8">
    <source>
        <dbReference type="Proteomes" id="UP000046393"/>
    </source>
</evidence>